<protein>
    <submittedName>
        <fullName evidence="1">Uncharacterized protein</fullName>
    </submittedName>
</protein>
<organism evidence="1">
    <name type="scientific">marine sediment metagenome</name>
    <dbReference type="NCBI Taxonomy" id="412755"/>
    <lineage>
        <taxon>unclassified sequences</taxon>
        <taxon>metagenomes</taxon>
        <taxon>ecological metagenomes</taxon>
    </lineage>
</organism>
<name>X1DDM3_9ZZZZ</name>
<sequence length="93" mass="11071">MSWSTIREADTEDYENLEKQAVLFAKRNGLDLSSYDGITKYPATNTIEFECDDKIHNENYYYLRQKWHAVVRRLFEHKHAEGIKCNYIGYSLD</sequence>
<evidence type="ECO:0000313" key="1">
    <source>
        <dbReference type="EMBL" id="GAH18322.1"/>
    </source>
</evidence>
<dbReference type="EMBL" id="BART01032005">
    <property type="protein sequence ID" value="GAH18322.1"/>
    <property type="molecule type" value="Genomic_DNA"/>
</dbReference>
<dbReference type="AlphaFoldDB" id="X1DDM3"/>
<reference evidence="1" key="1">
    <citation type="journal article" date="2014" name="Front. Microbiol.">
        <title>High frequency of phylogenetically diverse reductive dehalogenase-homologous genes in deep subseafloor sedimentary metagenomes.</title>
        <authorList>
            <person name="Kawai M."/>
            <person name="Futagami T."/>
            <person name="Toyoda A."/>
            <person name="Takaki Y."/>
            <person name="Nishi S."/>
            <person name="Hori S."/>
            <person name="Arai W."/>
            <person name="Tsubouchi T."/>
            <person name="Morono Y."/>
            <person name="Uchiyama I."/>
            <person name="Ito T."/>
            <person name="Fujiyama A."/>
            <person name="Inagaki F."/>
            <person name="Takami H."/>
        </authorList>
    </citation>
    <scope>NUCLEOTIDE SEQUENCE</scope>
    <source>
        <strain evidence="1">Expedition CK06-06</strain>
    </source>
</reference>
<proteinExistence type="predicted"/>
<gene>
    <name evidence="1" type="ORF">S01H4_55449</name>
</gene>
<comment type="caution">
    <text evidence="1">The sequence shown here is derived from an EMBL/GenBank/DDBJ whole genome shotgun (WGS) entry which is preliminary data.</text>
</comment>
<accession>X1DDM3</accession>